<dbReference type="EMBL" id="CP108110">
    <property type="protein sequence ID" value="WUQ82850.1"/>
    <property type="molecule type" value="Genomic_DNA"/>
</dbReference>
<evidence type="ECO:0000313" key="7">
    <source>
        <dbReference type="EMBL" id="WUQ82850.1"/>
    </source>
</evidence>
<evidence type="ECO:0000256" key="2">
    <source>
        <dbReference type="ARBA" id="ARBA00022475"/>
    </source>
</evidence>
<dbReference type="PANTHER" id="PTHR30250">
    <property type="entry name" value="PST FAMILY PREDICTED COLANIC ACID TRANSPORTER"/>
    <property type="match status" value="1"/>
</dbReference>
<proteinExistence type="predicted"/>
<organism evidence="7 8">
    <name type="scientific">Kitasatospora purpeofusca</name>
    <dbReference type="NCBI Taxonomy" id="67352"/>
    <lineage>
        <taxon>Bacteria</taxon>
        <taxon>Bacillati</taxon>
        <taxon>Actinomycetota</taxon>
        <taxon>Actinomycetes</taxon>
        <taxon>Kitasatosporales</taxon>
        <taxon>Streptomycetaceae</taxon>
        <taxon>Kitasatospora</taxon>
    </lineage>
</organism>
<sequence length="488" mass="51758">MASLLEHRRPRPRRRRPMAATCPCPVALPCDCSFRALLRARIRAVRAALPGGALPARDRAVPHPANGRPRSDALMRNGHVLAASSIVAAGLGGFFWLLATRYYEVETVGRSFAALSAAMFLSTLGSLNLGDALVRFVPAAGRHTRSLVLRCYAISIGFSAVVAVGFLLLVPVVAPDLVFLRGPVLAVAFVAATAGYSVFVLQDGALTGTRRTGWVLGENAVFAVTKAVLLAACAVLAVSSGIMLAWAAAMLISIALANVVLFRRAVPAHQAAGPADAEPPQRVLRWAGADYLGNLFTFASYSAVPLMVLAQLGPEGSAYYSLSFIIAETLFVATFSMGHSLVVEGARDPRRLAEYARRMLRHTGLLLAGAVLVVLVGARWILGVFGPGYAEHGTTVLRLMVLCALPVAVTNVVIQVARVRRALPWMVGVRVASSTMIITLVAVLLPRYGLTGVGLAWLIAEYAVAAGLLLVLRGWLRTMDATDRGEPA</sequence>
<keyword evidence="5 6" id="KW-0472">Membrane</keyword>
<feature type="transmembrane region" description="Helical" evidence="6">
    <location>
        <begin position="455"/>
        <end position="476"/>
    </location>
</feature>
<feature type="transmembrane region" description="Helical" evidence="6">
    <location>
        <begin position="318"/>
        <end position="343"/>
    </location>
</feature>
<feature type="transmembrane region" description="Helical" evidence="6">
    <location>
        <begin position="180"/>
        <end position="201"/>
    </location>
</feature>
<keyword evidence="2" id="KW-1003">Cell membrane</keyword>
<gene>
    <name evidence="7" type="ORF">OHA16_07600</name>
</gene>
<evidence type="ECO:0000256" key="4">
    <source>
        <dbReference type="ARBA" id="ARBA00022989"/>
    </source>
</evidence>
<evidence type="ECO:0000256" key="1">
    <source>
        <dbReference type="ARBA" id="ARBA00004651"/>
    </source>
</evidence>
<dbReference type="InterPro" id="IPR050833">
    <property type="entry name" value="Poly_Biosynth_Transport"/>
</dbReference>
<feature type="transmembrane region" description="Helical" evidence="6">
    <location>
        <begin position="80"/>
        <end position="99"/>
    </location>
</feature>
<keyword evidence="3 6" id="KW-0812">Transmembrane</keyword>
<feature type="transmembrane region" description="Helical" evidence="6">
    <location>
        <begin position="291"/>
        <end position="312"/>
    </location>
</feature>
<keyword evidence="4 6" id="KW-1133">Transmembrane helix</keyword>
<feature type="transmembrane region" description="Helical" evidence="6">
    <location>
        <begin position="151"/>
        <end position="174"/>
    </location>
</feature>
<feature type="transmembrane region" description="Helical" evidence="6">
    <location>
        <begin position="429"/>
        <end position="449"/>
    </location>
</feature>
<feature type="transmembrane region" description="Helical" evidence="6">
    <location>
        <begin position="111"/>
        <end position="130"/>
    </location>
</feature>
<evidence type="ECO:0000256" key="5">
    <source>
        <dbReference type="ARBA" id="ARBA00023136"/>
    </source>
</evidence>
<keyword evidence="8" id="KW-1185">Reference proteome</keyword>
<feature type="transmembrane region" description="Helical" evidence="6">
    <location>
        <begin position="213"/>
        <end position="237"/>
    </location>
</feature>
<feature type="transmembrane region" description="Helical" evidence="6">
    <location>
        <begin position="397"/>
        <end position="417"/>
    </location>
</feature>
<evidence type="ECO:0008006" key="9">
    <source>
        <dbReference type="Google" id="ProtNLM"/>
    </source>
</evidence>
<evidence type="ECO:0000256" key="6">
    <source>
        <dbReference type="SAM" id="Phobius"/>
    </source>
</evidence>
<name>A0ABZ1TWX6_9ACTN</name>
<accession>A0ABZ1TWX6</accession>
<evidence type="ECO:0000256" key="3">
    <source>
        <dbReference type="ARBA" id="ARBA00022692"/>
    </source>
</evidence>
<evidence type="ECO:0000313" key="8">
    <source>
        <dbReference type="Proteomes" id="UP001432222"/>
    </source>
</evidence>
<comment type="subcellular location">
    <subcellularLocation>
        <location evidence="1">Cell membrane</location>
        <topology evidence="1">Multi-pass membrane protein</topology>
    </subcellularLocation>
</comment>
<feature type="transmembrane region" description="Helical" evidence="6">
    <location>
        <begin position="364"/>
        <end position="385"/>
    </location>
</feature>
<dbReference type="PANTHER" id="PTHR30250:SF11">
    <property type="entry name" value="O-ANTIGEN TRANSPORTER-RELATED"/>
    <property type="match status" value="1"/>
</dbReference>
<feature type="transmembrane region" description="Helical" evidence="6">
    <location>
        <begin position="243"/>
        <end position="262"/>
    </location>
</feature>
<dbReference type="RefSeq" id="WP_328953892.1">
    <property type="nucleotide sequence ID" value="NZ_CP108110.1"/>
</dbReference>
<dbReference type="Proteomes" id="UP001432222">
    <property type="component" value="Chromosome"/>
</dbReference>
<reference evidence="7" key="1">
    <citation type="submission" date="2022-10" db="EMBL/GenBank/DDBJ databases">
        <title>The complete genomes of actinobacterial strains from the NBC collection.</title>
        <authorList>
            <person name="Joergensen T.S."/>
            <person name="Alvarez Arevalo M."/>
            <person name="Sterndorff E.B."/>
            <person name="Faurdal D."/>
            <person name="Vuksanovic O."/>
            <person name="Mourched A.-S."/>
            <person name="Charusanti P."/>
            <person name="Shaw S."/>
            <person name="Blin K."/>
            <person name="Weber T."/>
        </authorList>
    </citation>
    <scope>NUCLEOTIDE SEQUENCE</scope>
    <source>
        <strain evidence="7">NBC_00222</strain>
    </source>
</reference>
<protein>
    <recommendedName>
        <fullName evidence="9">O-antigen/teichoic acid export membrane protein</fullName>
    </recommendedName>
</protein>